<feature type="region of interest" description="Disordered" evidence="1">
    <location>
        <begin position="1"/>
        <end position="25"/>
    </location>
</feature>
<evidence type="ECO:0000256" key="1">
    <source>
        <dbReference type="SAM" id="MobiDB-lite"/>
    </source>
</evidence>
<gene>
    <name evidence="2" type="ORF">L1F29_27685</name>
</gene>
<dbReference type="Proteomes" id="UP001057877">
    <property type="component" value="Chromosome"/>
</dbReference>
<protein>
    <submittedName>
        <fullName evidence="2">Uncharacterized protein</fullName>
    </submittedName>
</protein>
<keyword evidence="3" id="KW-1185">Reference proteome</keyword>
<dbReference type="EMBL" id="CP091430">
    <property type="protein sequence ID" value="UVI29174.1"/>
    <property type="molecule type" value="Genomic_DNA"/>
</dbReference>
<organism evidence="2 3">
    <name type="scientific">Paenibacillus spongiae</name>
    <dbReference type="NCBI Taxonomy" id="2909671"/>
    <lineage>
        <taxon>Bacteria</taxon>
        <taxon>Bacillati</taxon>
        <taxon>Bacillota</taxon>
        <taxon>Bacilli</taxon>
        <taxon>Bacillales</taxon>
        <taxon>Paenibacillaceae</taxon>
        <taxon>Paenibacillus</taxon>
    </lineage>
</organism>
<proteinExistence type="predicted"/>
<evidence type="ECO:0000313" key="2">
    <source>
        <dbReference type="EMBL" id="UVI29174.1"/>
    </source>
</evidence>
<name>A0ABY5S687_9BACL</name>
<sequence length="107" mass="11655">MNQGFVDYVKRHEPSGGPVSGRLHDYTESAYPRTKQIAQTLEKAIAGPPSLTANGSFETARIRSRMVGRNGSPSRSKAPLRSMCIPVKPVLAFSLQAVGTWGNSRRI</sequence>
<reference evidence="2" key="1">
    <citation type="submission" date="2022-01" db="EMBL/GenBank/DDBJ databases">
        <title>Paenibacillus spongiae sp. nov., isolated from marine sponge.</title>
        <authorList>
            <person name="Li Z."/>
            <person name="Zhang M."/>
        </authorList>
    </citation>
    <scope>NUCLEOTIDE SEQUENCE</scope>
    <source>
        <strain evidence="2">PHS-Z3</strain>
    </source>
</reference>
<accession>A0ABY5S687</accession>
<dbReference type="RefSeq" id="WP_258385263.1">
    <property type="nucleotide sequence ID" value="NZ_CP091430.1"/>
</dbReference>
<evidence type="ECO:0000313" key="3">
    <source>
        <dbReference type="Proteomes" id="UP001057877"/>
    </source>
</evidence>